<name>B0CC33_ACAM1</name>
<evidence type="ECO:0000256" key="1">
    <source>
        <dbReference type="ARBA" id="ARBA00006943"/>
    </source>
</evidence>
<evidence type="ECO:0000256" key="2">
    <source>
        <dbReference type="ARBA" id="ARBA00022679"/>
    </source>
</evidence>
<keyword evidence="2 4" id="KW-0808">Transferase</keyword>
<sequence>MTELMTDSTESTTATPCPVNSYNEWDPLEEVIVGHLEGAIIPPYHVTVTYNIPPSTARLYRIFAGQKYPGFLLKKAQRELDEFIHILESEGVVVRRPEVIKGTKRYKALDWSSKGFCTACPRDGFMVLGDEIIETPMAWRCRYFETHAYRPLFKEYFAQGARWTSAPKPELTDDLFDYSFKPPAKGEPIRYVINEFEPVFDAADFVRCGRDLFVTQSNVTNQAGITWLRRHLGDRYQIHEINSSCPTPMHIDSTFIPLAPGKALINPEYIDVDKLPKALKSWDMLVPPEPDPIKGVPSMCSKWISLNVLMLDEKRVIVEEDQTSLIAAFKDWGFEPIKCPFINFAPFGGSFHCATLDIRRRGTLQSYC</sequence>
<gene>
    <name evidence="4" type="ordered locus">AM1_0523</name>
</gene>
<dbReference type="STRING" id="329726.AM1_0523"/>
<evidence type="ECO:0000313" key="4">
    <source>
        <dbReference type="EMBL" id="ABW25575.1"/>
    </source>
</evidence>
<dbReference type="GO" id="GO:0006601">
    <property type="term" value="P:creatine biosynthetic process"/>
    <property type="evidence" value="ECO:0007669"/>
    <property type="project" value="TreeGrafter"/>
</dbReference>
<dbReference type="Gene3D" id="3.75.10.10">
    <property type="entry name" value="L-arginine/glycine Amidinotransferase, Chain A"/>
    <property type="match status" value="1"/>
</dbReference>
<feature type="active site" evidence="3">
    <location>
        <position position="201"/>
    </location>
</feature>
<dbReference type="OrthoDB" id="258252at2"/>
<dbReference type="RefSeq" id="WP_012161179.1">
    <property type="nucleotide sequence ID" value="NC_009925.1"/>
</dbReference>
<dbReference type="KEGG" id="amr:AM1_0523"/>
<dbReference type="SUPFAM" id="SSF55909">
    <property type="entry name" value="Pentein"/>
    <property type="match status" value="1"/>
</dbReference>
<dbReference type="InterPro" id="IPR033195">
    <property type="entry name" value="AmidinoTrfase"/>
</dbReference>
<dbReference type="HOGENOM" id="CLU_047415_0_0_3"/>
<protein>
    <submittedName>
        <fullName evidence="4">Amidinotransferase, putative</fullName>
    </submittedName>
</protein>
<dbReference type="EMBL" id="CP000828">
    <property type="protein sequence ID" value="ABW25575.1"/>
    <property type="molecule type" value="Genomic_DNA"/>
</dbReference>
<reference evidence="4 5" key="1">
    <citation type="journal article" date="2008" name="Proc. Natl. Acad. Sci. U.S.A.">
        <title>Niche adaptation and genome expansion in the chlorophyll d-producing cyanobacterium Acaryochloris marina.</title>
        <authorList>
            <person name="Swingley W.D."/>
            <person name="Chen M."/>
            <person name="Cheung P.C."/>
            <person name="Conrad A.L."/>
            <person name="Dejesa L.C."/>
            <person name="Hao J."/>
            <person name="Honchak B.M."/>
            <person name="Karbach L.E."/>
            <person name="Kurdoglu A."/>
            <person name="Lahiri S."/>
            <person name="Mastrian S.D."/>
            <person name="Miyashita H."/>
            <person name="Page L."/>
            <person name="Ramakrishna P."/>
            <person name="Satoh S."/>
            <person name="Sattley W.M."/>
            <person name="Shimada Y."/>
            <person name="Taylor H.L."/>
            <person name="Tomo T."/>
            <person name="Tsuchiya T."/>
            <person name="Wang Z.T."/>
            <person name="Raymond J."/>
            <person name="Mimuro M."/>
            <person name="Blankenship R.E."/>
            <person name="Touchman J.W."/>
        </authorList>
    </citation>
    <scope>NUCLEOTIDE SEQUENCE [LARGE SCALE GENOMIC DNA]</scope>
    <source>
        <strain evidence="5">MBIC 11017</strain>
    </source>
</reference>
<proteinExistence type="inferred from homology"/>
<evidence type="ECO:0000256" key="3">
    <source>
        <dbReference type="PIRSR" id="PIRSR633195-1"/>
    </source>
</evidence>
<dbReference type="GO" id="GO:0015068">
    <property type="term" value="F:glycine amidinotransferase activity"/>
    <property type="evidence" value="ECO:0007669"/>
    <property type="project" value="TreeGrafter"/>
</dbReference>
<feature type="active site" description="Amidino-cysteine intermediate" evidence="3">
    <location>
        <position position="353"/>
    </location>
</feature>
<comment type="similarity">
    <text evidence="1">Belongs to the amidinotransferase family.</text>
</comment>
<organism evidence="4 5">
    <name type="scientific">Acaryochloris marina (strain MBIC 11017)</name>
    <dbReference type="NCBI Taxonomy" id="329726"/>
    <lineage>
        <taxon>Bacteria</taxon>
        <taxon>Bacillati</taxon>
        <taxon>Cyanobacteriota</taxon>
        <taxon>Cyanophyceae</taxon>
        <taxon>Acaryochloridales</taxon>
        <taxon>Acaryochloridaceae</taxon>
        <taxon>Acaryochloris</taxon>
    </lineage>
</organism>
<feature type="active site" evidence="3">
    <location>
        <position position="250"/>
    </location>
</feature>
<dbReference type="CDD" id="cd21136">
    <property type="entry name" value="amidinotransferase_AGAT-like"/>
    <property type="match status" value="1"/>
</dbReference>
<dbReference type="Proteomes" id="UP000000268">
    <property type="component" value="Chromosome"/>
</dbReference>
<dbReference type="PANTHER" id="PTHR10488">
    <property type="entry name" value="GLYCINE AMIDINOTRANSFERASE, MITOCHONDRIAL"/>
    <property type="match status" value="1"/>
</dbReference>
<evidence type="ECO:0000313" key="5">
    <source>
        <dbReference type="Proteomes" id="UP000000268"/>
    </source>
</evidence>
<dbReference type="AlphaFoldDB" id="B0CC33"/>
<accession>B0CC33</accession>
<dbReference type="eggNOG" id="COG1834">
    <property type="taxonomic scope" value="Bacteria"/>
</dbReference>
<keyword evidence="5" id="KW-1185">Reference proteome</keyword>
<dbReference type="PANTHER" id="PTHR10488:SF1">
    <property type="entry name" value="GLYCINE AMIDINOTRANSFERASE, MITOCHONDRIAL"/>
    <property type="match status" value="1"/>
</dbReference>